<dbReference type="Pfam" id="PF12802">
    <property type="entry name" value="MarR_2"/>
    <property type="match status" value="1"/>
</dbReference>
<protein>
    <submittedName>
        <fullName evidence="2">MarR family winged helix-turn-helix transcriptional regulator</fullName>
    </submittedName>
</protein>
<organism evidence="2">
    <name type="scientific">Agromyces sp. G08B096</name>
    <dbReference type="NCBI Taxonomy" id="3156399"/>
    <lineage>
        <taxon>Bacteria</taxon>
        <taxon>Bacillati</taxon>
        <taxon>Actinomycetota</taxon>
        <taxon>Actinomycetes</taxon>
        <taxon>Micrococcales</taxon>
        <taxon>Microbacteriaceae</taxon>
        <taxon>Agromyces</taxon>
    </lineage>
</organism>
<name>A0AAU7W9L2_9MICO</name>
<dbReference type="GO" id="GO:0003700">
    <property type="term" value="F:DNA-binding transcription factor activity"/>
    <property type="evidence" value="ECO:0007669"/>
    <property type="project" value="InterPro"/>
</dbReference>
<gene>
    <name evidence="2" type="ORF">ABIQ69_00510</name>
</gene>
<dbReference type="SUPFAM" id="SSF46785">
    <property type="entry name" value="Winged helix' DNA-binding domain"/>
    <property type="match status" value="1"/>
</dbReference>
<dbReference type="PROSITE" id="PS50995">
    <property type="entry name" value="HTH_MARR_2"/>
    <property type="match status" value="1"/>
</dbReference>
<reference evidence="2" key="1">
    <citation type="submission" date="2024-05" db="EMBL/GenBank/DDBJ databases">
        <authorList>
            <person name="Yu L."/>
        </authorList>
    </citation>
    <scope>NUCLEOTIDE SEQUENCE</scope>
    <source>
        <strain evidence="2">G08B096</strain>
    </source>
</reference>
<dbReference type="InterPro" id="IPR000835">
    <property type="entry name" value="HTH_MarR-typ"/>
</dbReference>
<dbReference type="InterPro" id="IPR039422">
    <property type="entry name" value="MarR/SlyA-like"/>
</dbReference>
<proteinExistence type="predicted"/>
<evidence type="ECO:0000313" key="2">
    <source>
        <dbReference type="EMBL" id="XBX82423.1"/>
    </source>
</evidence>
<accession>A0AAU7W9L2</accession>
<dbReference type="InterPro" id="IPR036390">
    <property type="entry name" value="WH_DNA-bd_sf"/>
</dbReference>
<dbReference type="PANTHER" id="PTHR33164:SF57">
    <property type="entry name" value="MARR-FAMILY TRANSCRIPTIONAL REGULATOR"/>
    <property type="match status" value="1"/>
</dbReference>
<dbReference type="RefSeq" id="WP_350348440.1">
    <property type="nucleotide sequence ID" value="NZ_CP158374.1"/>
</dbReference>
<dbReference type="Gene3D" id="1.10.10.10">
    <property type="entry name" value="Winged helix-like DNA-binding domain superfamily/Winged helix DNA-binding domain"/>
    <property type="match status" value="1"/>
</dbReference>
<dbReference type="PANTHER" id="PTHR33164">
    <property type="entry name" value="TRANSCRIPTIONAL REGULATOR, MARR FAMILY"/>
    <property type="match status" value="1"/>
</dbReference>
<dbReference type="InterPro" id="IPR036388">
    <property type="entry name" value="WH-like_DNA-bd_sf"/>
</dbReference>
<dbReference type="EMBL" id="CP158374">
    <property type="protein sequence ID" value="XBX82423.1"/>
    <property type="molecule type" value="Genomic_DNA"/>
</dbReference>
<dbReference type="GO" id="GO:0006950">
    <property type="term" value="P:response to stress"/>
    <property type="evidence" value="ECO:0007669"/>
    <property type="project" value="TreeGrafter"/>
</dbReference>
<dbReference type="AlphaFoldDB" id="A0AAU7W9L2"/>
<dbReference type="SMART" id="SM00347">
    <property type="entry name" value="HTH_MARR"/>
    <property type="match status" value="1"/>
</dbReference>
<evidence type="ECO:0000259" key="1">
    <source>
        <dbReference type="PROSITE" id="PS50995"/>
    </source>
</evidence>
<feature type="domain" description="HTH marR-type" evidence="1">
    <location>
        <begin position="1"/>
        <end position="101"/>
    </location>
</feature>
<sequence>MRLLGALVAQGPGSISELAARIGVDQPRTSRLAQAAIAAGQVRREADPADARRSILVITDAGRAVLDATLTQRRAAVETALSGFTDGERAEFARLLTRFVEAWPREP</sequence>